<protein>
    <submittedName>
        <fullName evidence="2">Uncharacterized protein</fullName>
    </submittedName>
</protein>
<evidence type="ECO:0000313" key="2">
    <source>
        <dbReference type="EMBL" id="KAJ8876074.1"/>
    </source>
</evidence>
<organism evidence="2 3">
    <name type="scientific">Dryococelus australis</name>
    <dbReference type="NCBI Taxonomy" id="614101"/>
    <lineage>
        <taxon>Eukaryota</taxon>
        <taxon>Metazoa</taxon>
        <taxon>Ecdysozoa</taxon>
        <taxon>Arthropoda</taxon>
        <taxon>Hexapoda</taxon>
        <taxon>Insecta</taxon>
        <taxon>Pterygota</taxon>
        <taxon>Neoptera</taxon>
        <taxon>Polyneoptera</taxon>
        <taxon>Phasmatodea</taxon>
        <taxon>Verophasmatodea</taxon>
        <taxon>Anareolatae</taxon>
        <taxon>Phasmatidae</taxon>
        <taxon>Eurycanthinae</taxon>
        <taxon>Dryococelus</taxon>
    </lineage>
</organism>
<evidence type="ECO:0000313" key="3">
    <source>
        <dbReference type="Proteomes" id="UP001159363"/>
    </source>
</evidence>
<keyword evidence="3" id="KW-1185">Reference proteome</keyword>
<dbReference type="Proteomes" id="UP001159363">
    <property type="component" value="Chromosome 8"/>
</dbReference>
<evidence type="ECO:0000256" key="1">
    <source>
        <dbReference type="SAM" id="MobiDB-lite"/>
    </source>
</evidence>
<reference evidence="2 3" key="1">
    <citation type="submission" date="2023-02" db="EMBL/GenBank/DDBJ databases">
        <title>LHISI_Scaffold_Assembly.</title>
        <authorList>
            <person name="Stuart O.P."/>
            <person name="Cleave R."/>
            <person name="Magrath M.J.L."/>
            <person name="Mikheyev A.S."/>
        </authorList>
    </citation>
    <scope>NUCLEOTIDE SEQUENCE [LARGE SCALE GENOMIC DNA]</scope>
    <source>
        <strain evidence="2">Daus_M_001</strain>
        <tissue evidence="2">Leg muscle</tissue>
    </source>
</reference>
<accession>A0ABQ9GVN2</accession>
<feature type="compositionally biased region" description="Basic and acidic residues" evidence="1">
    <location>
        <begin position="685"/>
        <end position="700"/>
    </location>
</feature>
<sequence>MASGVFRLFAQLHIMVHYNKLSLETLHLGYGLWHTQSAKQTRRVLNISMAEARIRARISSCDYTGAAGRVVDLESEGRGFGPRCLQRGRCSARLPHWRLPHWEFVNRSVSLELSQKKCHTVSRRTARPHPWTSCWRSVSTTKTSFSGFPAVIPDALGLPGAVCLGTFKASFLLFAIRLCSRNQASVPAAARDNVKKCEEVANRLYRALNSFNLPSLNRPGFTQKCPVLFDVGSGFGVFPFNFLVFILPPAHARLKSILIGCKELFRIGKLRTSAQTSATSSLLLFTVVTFWYSALRGSFRTLDMSGRPGFESQSGHPGFCFATVFLNQSRLMTGRSLNTGHGQVITRSHFSGQLAPSLDMTVSEAAALSSTPLTCLIFSKEIGHSTAELRCVTKYKLQIQTKLLKGPCPDLLQGAAFERGVRAFCPFYPFHAIVQFNTSLSFTSYVVGAAVAERLDCSPPTEAKKRARSPAEPLQDFRKWESCRTTPLVSGFSRGSPVSPSFIPPLHCGAAPFPHILVFIGSQDLVVKSRPNLSSHGEHPTLRNCNVIGQVRNLVWNLSRTIGRVQLPNLVRSQAAQGHDGCHTSPYTGRYGGSCTSFCGIWYRVVSPFKDTKGWSHRCNGRKSNRVVDMSRARGDGRTPPEVPPCDRYVDVVLAWKWLRILHAGEDLEGSPPNDEMTRRAATHSKFESEDVKKLREENGTHSNTELTEDSWATVVKRSKNSRIEVSQVSAGVSKTNSSAFNGMRSLLQRNKQLGSKTPIVQHASHTLHCLILAVADFPTADHFSRCPSSIAETQPLIHSTTTQLPARRPKLNTTQRAPQKDYRVGSLSVADTRPPAYLPPVILKNPLTCCRRYHITAVFHFHLLARDAKQLARETRWPWVCYPFDRCTGPCQNAVKGDDRRGASEETAMYVCIQGEAWHQTKDGASQRELVRSLLPAPLPPLLLHQNASLAMHLPPPSSPESICPKKISCPPLSIQCRNAATCKNLSSATFPCLLQHQAKSTSEIDTRHLHQEHQASTSRMMPDAYYNIYISARRALQCQLSTTSSRSTTQNLQGLSKKREPYTGVSVTMERDDSSLPYASVTPGYRRVWFRIEEDSPLHIQMCNGDEH</sequence>
<comment type="caution">
    <text evidence="2">The sequence shown here is derived from an EMBL/GenBank/DDBJ whole genome shotgun (WGS) entry which is preliminary data.</text>
</comment>
<feature type="region of interest" description="Disordered" evidence="1">
    <location>
        <begin position="667"/>
        <end position="705"/>
    </location>
</feature>
<gene>
    <name evidence="2" type="ORF">PR048_023983</name>
</gene>
<proteinExistence type="predicted"/>
<name>A0ABQ9GVN2_9NEOP</name>
<dbReference type="EMBL" id="JARBHB010000009">
    <property type="protein sequence ID" value="KAJ8876074.1"/>
    <property type="molecule type" value="Genomic_DNA"/>
</dbReference>